<dbReference type="InterPro" id="IPR007016">
    <property type="entry name" value="O-antigen_ligase-rel_domated"/>
</dbReference>
<feature type="transmembrane region" description="Helical" evidence="5">
    <location>
        <begin position="351"/>
        <end position="367"/>
    </location>
</feature>
<protein>
    <submittedName>
        <fullName evidence="8">O-Antigen Polymerase</fullName>
    </submittedName>
</protein>
<feature type="transmembrane region" description="Helical" evidence="5">
    <location>
        <begin position="98"/>
        <end position="116"/>
    </location>
</feature>
<evidence type="ECO:0000259" key="7">
    <source>
        <dbReference type="Pfam" id="PF11846"/>
    </source>
</evidence>
<name>A0A2Z6G958_9PROT</name>
<evidence type="ECO:0000256" key="2">
    <source>
        <dbReference type="ARBA" id="ARBA00022692"/>
    </source>
</evidence>
<dbReference type="PANTHER" id="PTHR37422">
    <property type="entry name" value="TEICHURONIC ACID BIOSYNTHESIS PROTEIN TUAE"/>
    <property type="match status" value="1"/>
</dbReference>
<dbReference type="AlphaFoldDB" id="A0A2Z6G958"/>
<dbReference type="Pfam" id="PF11846">
    <property type="entry name" value="Wzy_C_2"/>
    <property type="match status" value="1"/>
</dbReference>
<evidence type="ECO:0000313" key="9">
    <source>
        <dbReference type="Proteomes" id="UP000033070"/>
    </source>
</evidence>
<feature type="transmembrane region" description="Helical" evidence="5">
    <location>
        <begin position="72"/>
        <end position="91"/>
    </location>
</feature>
<evidence type="ECO:0000256" key="1">
    <source>
        <dbReference type="ARBA" id="ARBA00004141"/>
    </source>
</evidence>
<keyword evidence="3 5" id="KW-1133">Transmembrane helix</keyword>
<feature type="transmembrane region" description="Helical" evidence="5">
    <location>
        <begin position="20"/>
        <end position="37"/>
    </location>
</feature>
<evidence type="ECO:0000256" key="5">
    <source>
        <dbReference type="SAM" id="Phobius"/>
    </source>
</evidence>
<dbReference type="EMBL" id="AP018738">
    <property type="protein sequence ID" value="BBE50010.1"/>
    <property type="molecule type" value="Genomic_DNA"/>
</dbReference>
<evidence type="ECO:0000256" key="3">
    <source>
        <dbReference type="ARBA" id="ARBA00022989"/>
    </source>
</evidence>
<reference evidence="8 9" key="1">
    <citation type="submission" date="2018-06" db="EMBL/GenBank/DDBJ databases">
        <title>OYT1 Genome Sequencing.</title>
        <authorList>
            <person name="Kato S."/>
            <person name="Itoh T."/>
            <person name="Ohkuma M."/>
        </authorList>
    </citation>
    <scope>NUCLEOTIDE SEQUENCE [LARGE SCALE GENOMIC DNA]</scope>
    <source>
        <strain evidence="8 9">OYT1</strain>
    </source>
</reference>
<feature type="transmembrane region" description="Helical" evidence="5">
    <location>
        <begin position="315"/>
        <end position="339"/>
    </location>
</feature>
<comment type="subcellular location">
    <subcellularLocation>
        <location evidence="1">Membrane</location>
        <topology evidence="1">Multi-pass membrane protein</topology>
    </subcellularLocation>
</comment>
<gene>
    <name evidence="8" type="ORF">OYT1_ch0437</name>
</gene>
<evidence type="ECO:0000256" key="4">
    <source>
        <dbReference type="ARBA" id="ARBA00023136"/>
    </source>
</evidence>
<feature type="transmembrane region" description="Helical" evidence="5">
    <location>
        <begin position="399"/>
        <end position="416"/>
    </location>
</feature>
<dbReference type="Pfam" id="PF04932">
    <property type="entry name" value="Wzy_C"/>
    <property type="match status" value="1"/>
</dbReference>
<keyword evidence="9" id="KW-1185">Reference proteome</keyword>
<evidence type="ECO:0000259" key="6">
    <source>
        <dbReference type="Pfam" id="PF04932"/>
    </source>
</evidence>
<feature type="transmembrane region" description="Helical" evidence="5">
    <location>
        <begin position="225"/>
        <end position="243"/>
    </location>
</feature>
<dbReference type="PANTHER" id="PTHR37422:SF13">
    <property type="entry name" value="LIPOPOLYSACCHARIDE BIOSYNTHESIS PROTEIN PA4999-RELATED"/>
    <property type="match status" value="1"/>
</dbReference>
<keyword evidence="4 5" id="KW-0472">Membrane</keyword>
<organism evidence="8 9">
    <name type="scientific">Ferriphaselus amnicola</name>
    <dbReference type="NCBI Taxonomy" id="1188319"/>
    <lineage>
        <taxon>Bacteria</taxon>
        <taxon>Pseudomonadati</taxon>
        <taxon>Pseudomonadota</taxon>
        <taxon>Betaproteobacteria</taxon>
        <taxon>Nitrosomonadales</taxon>
        <taxon>Gallionellaceae</taxon>
        <taxon>Ferriphaselus</taxon>
    </lineage>
</organism>
<sequence length="577" mass="64618">MWVLPGLDFRHFRPRASFYPEWDAFALGLAALVLLLLPKSWDKQDIPRSVFLPAGLILLVFLQRWLGLIPYTGHALTVALYLLWAILLILLGRRLREALGLSALVNTLAIFLLVGAELQAATGLFQHFHWNTPLNRFVLWGEATGTVNGNFGQANSFSDYLALGLVSLGLLHSRPLLKPWLTTPLALPLLYGMVLSGSRSGWLYLAALACAAYLWQRRDQALRPLFIYSALLLPIFALLHGAVQLEGGLTTPLAKMSQTDGYSVRLYLWREAATIFMHYPWFGAGFGQFAWQHFLLGAQLHNPTPDEMGSNAHNFVMQLAAETGLVGLALLVIALFFWWQGQRKQPTTLDHAWGYGLLLVLGIHSLLEYPLWYAPFLGIAAILLGVFDNASFKFEMKRIGAAMAVVILLGGSWALYQTQLGYGHLVHLTEPKIEGHPEEYEQRVEAAMKVMDADLLMRPYADLFMSSSAPFGINDPAVRLHYSEPALRFAPVDTLGYRVAVLLAVQGRMDEARAMMERAIWAHPKRYPVVRNALPFLIFQDPEHLVPLREFADAKFIERQRLIGAPKQTAPTEQSAK</sequence>
<feature type="domain" description="Virulence factor membrane-bound polymerase C-terminal" evidence="7">
    <location>
        <begin position="353"/>
        <end position="527"/>
    </location>
</feature>
<proteinExistence type="predicted"/>
<feature type="transmembrane region" description="Helical" evidence="5">
    <location>
        <begin position="189"/>
        <end position="213"/>
    </location>
</feature>
<dbReference type="STRING" id="1188319.OYT1_00315"/>
<accession>A0A2Z6G958</accession>
<feature type="transmembrane region" description="Helical" evidence="5">
    <location>
        <begin position="49"/>
        <end position="66"/>
    </location>
</feature>
<keyword evidence="2 5" id="KW-0812">Transmembrane</keyword>
<dbReference type="InterPro" id="IPR021797">
    <property type="entry name" value="Wzy_C_2"/>
</dbReference>
<dbReference type="InterPro" id="IPR051533">
    <property type="entry name" value="WaaL-like"/>
</dbReference>
<feature type="transmembrane region" description="Helical" evidence="5">
    <location>
        <begin position="373"/>
        <end position="392"/>
    </location>
</feature>
<dbReference type="KEGG" id="fam:OYT1_ch0437"/>
<feature type="domain" description="O-antigen ligase-related" evidence="6">
    <location>
        <begin position="186"/>
        <end position="332"/>
    </location>
</feature>
<dbReference type="Proteomes" id="UP000033070">
    <property type="component" value="Chromosome"/>
</dbReference>
<dbReference type="GO" id="GO:0016020">
    <property type="term" value="C:membrane"/>
    <property type="evidence" value="ECO:0007669"/>
    <property type="project" value="UniProtKB-SubCell"/>
</dbReference>
<evidence type="ECO:0000313" key="8">
    <source>
        <dbReference type="EMBL" id="BBE50010.1"/>
    </source>
</evidence>